<dbReference type="Proteomes" id="UP000011083">
    <property type="component" value="Unassembled WGS sequence"/>
</dbReference>
<protein>
    <submittedName>
        <fullName evidence="2">Uncharacterized protein</fullName>
    </submittedName>
</protein>
<keyword evidence="3" id="KW-1185">Reference proteome</keyword>
<evidence type="ECO:0000256" key="1">
    <source>
        <dbReference type="SAM" id="SignalP"/>
    </source>
</evidence>
<keyword evidence="1" id="KW-0732">Signal</keyword>
<reference evidence="2 3" key="1">
    <citation type="journal article" date="2013" name="Genome Biol.">
        <title>Genome of Acanthamoeba castellanii highlights extensive lateral gene transfer and early evolution of tyrosine kinase signaling.</title>
        <authorList>
            <person name="Clarke M."/>
            <person name="Lohan A.J."/>
            <person name="Liu B."/>
            <person name="Lagkouvardos I."/>
            <person name="Roy S."/>
            <person name="Zafar N."/>
            <person name="Bertelli C."/>
            <person name="Schilde C."/>
            <person name="Kianianmomeni A."/>
            <person name="Burglin T.R."/>
            <person name="Frech C."/>
            <person name="Turcotte B."/>
            <person name="Kopec K.O."/>
            <person name="Synnott J.M."/>
            <person name="Choo C."/>
            <person name="Paponov I."/>
            <person name="Finkler A."/>
            <person name="Soon Heng Tan C."/>
            <person name="Hutchins A.P."/>
            <person name="Weinmeier T."/>
            <person name="Rattei T."/>
            <person name="Chu J.S."/>
            <person name="Gimenez G."/>
            <person name="Irimia M."/>
            <person name="Rigden D.J."/>
            <person name="Fitzpatrick D.A."/>
            <person name="Lorenzo-Morales J."/>
            <person name="Bateman A."/>
            <person name="Chiu C.H."/>
            <person name="Tang P."/>
            <person name="Hegemann P."/>
            <person name="Fromm H."/>
            <person name="Raoult D."/>
            <person name="Greub G."/>
            <person name="Miranda-Saavedra D."/>
            <person name="Chen N."/>
            <person name="Nash P."/>
            <person name="Ginger M.L."/>
            <person name="Horn M."/>
            <person name="Schaap P."/>
            <person name="Caler L."/>
            <person name="Loftus B."/>
        </authorList>
    </citation>
    <scope>NUCLEOTIDE SEQUENCE [LARGE SCALE GENOMIC DNA]</scope>
    <source>
        <strain evidence="2 3">Neff</strain>
    </source>
</reference>
<organism evidence="2 3">
    <name type="scientific">Acanthamoeba castellanii (strain ATCC 30010 / Neff)</name>
    <dbReference type="NCBI Taxonomy" id="1257118"/>
    <lineage>
        <taxon>Eukaryota</taxon>
        <taxon>Amoebozoa</taxon>
        <taxon>Discosea</taxon>
        <taxon>Longamoebia</taxon>
        <taxon>Centramoebida</taxon>
        <taxon>Acanthamoebidae</taxon>
        <taxon>Acanthamoeba</taxon>
    </lineage>
</organism>
<evidence type="ECO:0000313" key="2">
    <source>
        <dbReference type="EMBL" id="ELR11528.1"/>
    </source>
</evidence>
<dbReference type="GeneID" id="14912197"/>
<feature type="chain" id="PRO_5003989716" evidence="1">
    <location>
        <begin position="27"/>
        <end position="131"/>
    </location>
</feature>
<feature type="signal peptide" evidence="1">
    <location>
        <begin position="1"/>
        <end position="26"/>
    </location>
</feature>
<dbReference type="AlphaFoldDB" id="L8GFN0"/>
<gene>
    <name evidence="2" type="ORF">ACA1_256770</name>
</gene>
<dbReference type="EMBL" id="KB008148">
    <property type="protein sequence ID" value="ELR11528.1"/>
    <property type="molecule type" value="Genomic_DNA"/>
</dbReference>
<proteinExistence type="predicted"/>
<dbReference type="KEGG" id="acan:ACA1_256770"/>
<accession>L8GFN0</accession>
<dbReference type="RefSeq" id="XP_004333541.1">
    <property type="nucleotide sequence ID" value="XM_004333493.1"/>
</dbReference>
<dbReference type="VEuPathDB" id="AmoebaDB:ACA1_256770"/>
<evidence type="ECO:0000313" key="3">
    <source>
        <dbReference type="Proteomes" id="UP000011083"/>
    </source>
</evidence>
<sequence>MKFYPAALVVFLFVAVSLVAPSLAAADRDISKLSPEHAKVLLALLQHRVDKVAAGTSPAESIRSFFEPSPRDHCCLVWDNLKCAASILQCVNTCETGLQPCITCLGPMWEQCCCCLDNAGIHGLPCPSCCK</sequence>
<name>L8GFN0_ACACF</name>